<dbReference type="Gene3D" id="2.40.160.20">
    <property type="match status" value="1"/>
</dbReference>
<feature type="signal peptide" evidence="2">
    <location>
        <begin position="1"/>
        <end position="18"/>
    </location>
</feature>
<reference evidence="4" key="1">
    <citation type="submission" date="2023-02" db="EMBL/GenBank/DDBJ databases">
        <title>Isolation, identification, and genome analysis of Vibrio campbellii in the Penaeus vannamei larvae stage.</title>
        <authorList>
            <person name="Huang T."/>
            <person name="Zhang B."/>
        </authorList>
    </citation>
    <scope>NUCLEOTIDE SEQUENCE</scope>
    <source>
        <strain evidence="4">20220413_1</strain>
        <plasmid evidence="4">p_1</plasmid>
    </source>
</reference>
<proteinExistence type="predicted"/>
<dbReference type="RefSeq" id="WP_274292255.1">
    <property type="nucleotide sequence ID" value="NZ_CP117990.1"/>
</dbReference>
<keyword evidence="1 2" id="KW-0732">Signal</keyword>
<name>A0AAQ2Y5H9_9VIBR</name>
<dbReference type="Pfam" id="PF13505">
    <property type="entry name" value="OMP_b-brl"/>
    <property type="match status" value="1"/>
</dbReference>
<dbReference type="InterPro" id="IPR011250">
    <property type="entry name" value="OMP/PagP_B-barrel"/>
</dbReference>
<evidence type="ECO:0000313" key="4">
    <source>
        <dbReference type="EMBL" id="WDG12043.1"/>
    </source>
</evidence>
<protein>
    <submittedName>
        <fullName evidence="4">Outer membrane beta-barrel protein</fullName>
    </submittedName>
</protein>
<evidence type="ECO:0000256" key="2">
    <source>
        <dbReference type="SAM" id="SignalP"/>
    </source>
</evidence>
<keyword evidence="4" id="KW-0614">Plasmid</keyword>
<evidence type="ECO:0000313" key="5">
    <source>
        <dbReference type="Proteomes" id="UP001219537"/>
    </source>
</evidence>
<dbReference type="InterPro" id="IPR027385">
    <property type="entry name" value="Beta-barrel_OMP"/>
</dbReference>
<evidence type="ECO:0000259" key="3">
    <source>
        <dbReference type="Pfam" id="PF13505"/>
    </source>
</evidence>
<dbReference type="Proteomes" id="UP001219537">
    <property type="component" value="Plasmid p_1"/>
</dbReference>
<dbReference type="EMBL" id="CP117990">
    <property type="protein sequence ID" value="WDG12043.1"/>
    <property type="molecule type" value="Genomic_DNA"/>
</dbReference>
<accession>A0AAQ2Y5H9</accession>
<feature type="chain" id="PRO_5042856546" evidence="2">
    <location>
        <begin position="19"/>
        <end position="173"/>
    </location>
</feature>
<sequence length="173" mass="19460">MKKLGLFAITLLTAQAYAYESNAPMLTQGTNEIGVQGSIDFDYIDDYLFDFNGSYGYFIRDFWEVGGELDMSLSDNTEAYQFGVFTEYNFPTSSQWVPYIGAAAQYAYSEVLNQDADAFNFQIAGGVKYFIHPQVALSAEVNYNMATEDIYVDGDGSAQDDKTQILFGTRFYF</sequence>
<organism evidence="4 5">
    <name type="scientific">Vibrio campbellii</name>
    <dbReference type="NCBI Taxonomy" id="680"/>
    <lineage>
        <taxon>Bacteria</taxon>
        <taxon>Pseudomonadati</taxon>
        <taxon>Pseudomonadota</taxon>
        <taxon>Gammaproteobacteria</taxon>
        <taxon>Vibrionales</taxon>
        <taxon>Vibrionaceae</taxon>
        <taxon>Vibrio</taxon>
    </lineage>
</organism>
<geneLocation type="plasmid" evidence="4 5">
    <name>p_1</name>
</geneLocation>
<gene>
    <name evidence="4" type="ORF">PUN50_26865</name>
</gene>
<dbReference type="SUPFAM" id="SSF56925">
    <property type="entry name" value="OMPA-like"/>
    <property type="match status" value="1"/>
</dbReference>
<feature type="domain" description="Outer membrane protein beta-barrel" evidence="3">
    <location>
        <begin position="5"/>
        <end position="168"/>
    </location>
</feature>
<evidence type="ECO:0000256" key="1">
    <source>
        <dbReference type="ARBA" id="ARBA00022729"/>
    </source>
</evidence>
<dbReference type="AlphaFoldDB" id="A0AAQ2Y5H9"/>